<evidence type="ECO:0008006" key="3">
    <source>
        <dbReference type="Google" id="ProtNLM"/>
    </source>
</evidence>
<dbReference type="EMBL" id="JANKHO010000190">
    <property type="protein sequence ID" value="KAJ3513593.1"/>
    <property type="molecule type" value="Genomic_DNA"/>
</dbReference>
<dbReference type="GO" id="GO:0005739">
    <property type="term" value="C:mitochondrion"/>
    <property type="evidence" value="ECO:0007669"/>
    <property type="project" value="TreeGrafter"/>
</dbReference>
<dbReference type="OrthoDB" id="2968323at2759"/>
<reference evidence="1" key="1">
    <citation type="submission" date="2022-07" db="EMBL/GenBank/DDBJ databases">
        <title>Genome Sequence of Agrocybe chaxingu.</title>
        <authorList>
            <person name="Buettner E."/>
        </authorList>
    </citation>
    <scope>NUCLEOTIDE SEQUENCE</scope>
    <source>
        <strain evidence="1">MP-N11</strain>
    </source>
</reference>
<dbReference type="AlphaFoldDB" id="A0A9W8K601"/>
<dbReference type="InterPro" id="IPR011009">
    <property type="entry name" value="Kinase-like_dom_sf"/>
</dbReference>
<accession>A0A9W8K601</accession>
<dbReference type="PANTHER" id="PTHR36091">
    <property type="entry name" value="ALTERED INHERITANCE OF MITOCHONDRIA PROTEIN 9, MITOCHONDRIAL"/>
    <property type="match status" value="1"/>
</dbReference>
<organism evidence="1 2">
    <name type="scientific">Agrocybe chaxingu</name>
    <dbReference type="NCBI Taxonomy" id="84603"/>
    <lineage>
        <taxon>Eukaryota</taxon>
        <taxon>Fungi</taxon>
        <taxon>Dikarya</taxon>
        <taxon>Basidiomycota</taxon>
        <taxon>Agaricomycotina</taxon>
        <taxon>Agaricomycetes</taxon>
        <taxon>Agaricomycetidae</taxon>
        <taxon>Agaricales</taxon>
        <taxon>Agaricineae</taxon>
        <taxon>Strophariaceae</taxon>
        <taxon>Agrocybe</taxon>
    </lineage>
</organism>
<keyword evidence="2" id="KW-1185">Reference proteome</keyword>
<sequence>MLATSTPAFRSFLCRNSCRIPVAFLVPALFFFRHFSTNLASNDRYEDLFKFTSGRWIHNEKKELEKSYHRLNVDALKRIAASSAGANSVSDIKKLTESEFHKDFLLSLDNGKEVIARLPLPNAAPPYLIAANQVASMDFARTRLHIPTPHVLAWSSDVSENAVESDFLITEKPEGIELGTIWNAMDSDMKRRVAQKIVEVEKSYMAALDGGFGAVYRRGDVESSIAFDLTVDCVRDDEFVLGPVTSPSFWNEERADMEVNRGPWETPLDYIFSVVNRERSWIYYHTAANEYPSPFDAPPSKRHPDAHVAALEMLIKVAPYLVPSDPVLTRPTLCHPYLDLEHVFISKDRLDRGEIEITSITDWQHASVLPLYIAARVPPFLRREGVPPLPIDPPPRIPNPNERRQNVVYDESADRLYTSLSRVSNPLYHKALHFTERDVLLAPFAYGSITWPDHLVAFREALLNLTDQWPSLYPDTPCPISFTDEERSNRHADRIEWERYRAMARGVDAQVGVESGRVSAEGYDAALARNKAYMDAYIHELEQEMPEQAAMAKSVVPTFWIYRPWDS</sequence>
<protein>
    <recommendedName>
        <fullName evidence="3">Aminoglycoside phosphotransferase domain-containing protein</fullName>
    </recommendedName>
</protein>
<dbReference type="SUPFAM" id="SSF56112">
    <property type="entry name" value="Protein kinase-like (PK-like)"/>
    <property type="match status" value="1"/>
</dbReference>
<comment type="caution">
    <text evidence="1">The sequence shown here is derived from an EMBL/GenBank/DDBJ whole genome shotgun (WGS) entry which is preliminary data.</text>
</comment>
<name>A0A9W8K601_9AGAR</name>
<proteinExistence type="predicted"/>
<dbReference type="InterPro" id="IPR051035">
    <property type="entry name" value="Mito_inheritance_9"/>
</dbReference>
<dbReference type="Proteomes" id="UP001148786">
    <property type="component" value="Unassembled WGS sequence"/>
</dbReference>
<gene>
    <name evidence="1" type="ORF">NLJ89_g2868</name>
</gene>
<dbReference type="PANTHER" id="PTHR36091:SF2">
    <property type="entry name" value="AMINOGLYCOSIDE PHOSPHOTRANSFERASE DOMAIN-CONTAINING PROTEIN"/>
    <property type="match status" value="1"/>
</dbReference>
<evidence type="ECO:0000313" key="2">
    <source>
        <dbReference type="Proteomes" id="UP001148786"/>
    </source>
</evidence>
<evidence type="ECO:0000313" key="1">
    <source>
        <dbReference type="EMBL" id="KAJ3513593.1"/>
    </source>
</evidence>